<dbReference type="GO" id="GO:0006457">
    <property type="term" value="P:protein folding"/>
    <property type="evidence" value="ECO:0007669"/>
    <property type="project" value="EnsemblFungi"/>
</dbReference>
<accession>M7P925</accession>
<dbReference type="InterPro" id="IPR017937">
    <property type="entry name" value="Thioredoxin_CS"/>
</dbReference>
<evidence type="ECO:0000313" key="9">
    <source>
        <dbReference type="EMBL" id="EMR10335.1"/>
    </source>
</evidence>
<dbReference type="SUPFAM" id="SSF52833">
    <property type="entry name" value="Thioredoxin-like"/>
    <property type="match status" value="2"/>
</dbReference>
<dbReference type="PRINTS" id="PR00421">
    <property type="entry name" value="THIOREDOXIN"/>
</dbReference>
<evidence type="ECO:0000256" key="1">
    <source>
        <dbReference type="ARBA" id="ARBA00001182"/>
    </source>
</evidence>
<dbReference type="Proteomes" id="UP000011958">
    <property type="component" value="Unassembled WGS sequence"/>
</dbReference>
<dbReference type="CDD" id="cd00238">
    <property type="entry name" value="ERp29c"/>
    <property type="match status" value="1"/>
</dbReference>
<feature type="signal peptide" evidence="7">
    <location>
        <begin position="1"/>
        <end position="18"/>
    </location>
</feature>
<sequence>MKFIFFAIFLNILNIIRAKVLELTPETFYSVVGKDKPALVKFYAPWCGHCKRLEPIYDELSSLYQGKNIIIARVNADIYNELGKKFEIRGFPTIKWFNAGSLDAKIYDNDRNIQSFTDFIEKRTGIKARGSGSSLSVPELTPETFNEIVFDPKKDVLVKFYAPWCGHCKKLEPIYERIHKCFSSDKHVSIVKFNADYYKDFAKVYNIEGFPTLKLFLKGSLQKTILEYNGPNTELGIVSFINKNTGTSRVPGGDLSSIAGRINEFDAIIKEYKTSNERDILSKLKDLASKSNNNYGLYYVKVLEKAMQSADYVENEYKRLERLLKNNFERKKRDDIQIRKNILSVFRDKGKLMSNEL</sequence>
<dbReference type="Pfam" id="PF07749">
    <property type="entry name" value="ERp29"/>
    <property type="match status" value="1"/>
</dbReference>
<evidence type="ECO:0000256" key="7">
    <source>
        <dbReference type="SAM" id="SignalP"/>
    </source>
</evidence>
<dbReference type="PANTHER" id="PTHR45672:SF11">
    <property type="entry name" value="PROTEIN DISULFIDE-ISOMERASE C17H9.14C"/>
    <property type="match status" value="1"/>
</dbReference>
<dbReference type="InterPro" id="IPR011679">
    <property type="entry name" value="ERp29_C"/>
</dbReference>
<evidence type="ECO:0000256" key="4">
    <source>
        <dbReference type="ARBA" id="ARBA00023157"/>
    </source>
</evidence>
<dbReference type="EMBL" id="AFWA02000004">
    <property type="protein sequence ID" value="EMR10335.1"/>
    <property type="molecule type" value="Genomic_DNA"/>
</dbReference>
<dbReference type="OMA" id="FINEHAG"/>
<feature type="chain" id="PRO_5004082722" description="protein disulfide-isomerase" evidence="7">
    <location>
        <begin position="19"/>
        <end position="357"/>
    </location>
</feature>
<feature type="domain" description="Thioredoxin" evidence="8">
    <location>
        <begin position="1"/>
        <end position="125"/>
    </location>
</feature>
<name>M7P925_PNEMU</name>
<dbReference type="PROSITE" id="PS00194">
    <property type="entry name" value="THIOREDOXIN_1"/>
    <property type="match status" value="2"/>
</dbReference>
<keyword evidence="4" id="KW-1015">Disulfide bond</keyword>
<dbReference type="OrthoDB" id="10264505at2759"/>
<evidence type="ECO:0000259" key="8">
    <source>
        <dbReference type="PROSITE" id="PS51352"/>
    </source>
</evidence>
<dbReference type="InterPro" id="IPR036356">
    <property type="entry name" value="ERp29_C_sf"/>
</dbReference>
<dbReference type="SUPFAM" id="SSF47933">
    <property type="entry name" value="ERP29 C domain-like"/>
    <property type="match status" value="1"/>
</dbReference>
<proteinExistence type="inferred from homology"/>
<dbReference type="GO" id="GO:0003756">
    <property type="term" value="F:protein disulfide isomerase activity"/>
    <property type="evidence" value="ECO:0007669"/>
    <property type="project" value="UniProtKB-EC"/>
</dbReference>
<dbReference type="Gene3D" id="1.20.1150.12">
    <property type="entry name" value="Endoplasmic reticulum resident protein 29, C-terminal domain"/>
    <property type="match status" value="1"/>
</dbReference>
<evidence type="ECO:0000256" key="3">
    <source>
        <dbReference type="ARBA" id="ARBA00012723"/>
    </source>
</evidence>
<feature type="domain" description="Thioredoxin" evidence="8">
    <location>
        <begin position="126"/>
        <end position="274"/>
    </location>
</feature>
<keyword evidence="5" id="KW-0413">Isomerase</keyword>
<keyword evidence="7" id="KW-0732">Signal</keyword>
<organism evidence="9 10">
    <name type="scientific">Pneumocystis murina (strain B123)</name>
    <name type="common">Mouse pneumocystis pneumonia agent</name>
    <name type="synonym">Pneumocystis carinii f. sp. muris</name>
    <dbReference type="NCBI Taxonomy" id="1069680"/>
    <lineage>
        <taxon>Eukaryota</taxon>
        <taxon>Fungi</taxon>
        <taxon>Dikarya</taxon>
        <taxon>Ascomycota</taxon>
        <taxon>Taphrinomycotina</taxon>
        <taxon>Pneumocystomycetes</taxon>
        <taxon>Pneumocystaceae</taxon>
        <taxon>Pneumocystis</taxon>
    </lineage>
</organism>
<comment type="catalytic activity">
    <reaction evidence="1">
        <text>Catalyzes the rearrangement of -S-S- bonds in proteins.</text>
        <dbReference type="EC" id="5.3.4.1"/>
    </reaction>
</comment>
<evidence type="ECO:0000256" key="2">
    <source>
        <dbReference type="ARBA" id="ARBA00006347"/>
    </source>
</evidence>
<dbReference type="GO" id="GO:0034599">
    <property type="term" value="P:cellular response to oxidative stress"/>
    <property type="evidence" value="ECO:0007669"/>
    <property type="project" value="EnsemblFungi"/>
</dbReference>
<reference evidence="10" key="1">
    <citation type="journal article" date="2016" name="Nat. Commun.">
        <title>Genome analysis of three Pneumocystis species reveals adaptation mechanisms to life exclusively in mammalian hosts.</title>
        <authorList>
            <person name="Ma L."/>
            <person name="Chen Z."/>
            <person name="Huang D.W."/>
            <person name="Kutty G."/>
            <person name="Ishihara M."/>
            <person name="Wang H."/>
            <person name="Abouelleil A."/>
            <person name="Bishop L."/>
            <person name="Davey E."/>
            <person name="Deng R."/>
            <person name="Deng X."/>
            <person name="Fan L."/>
            <person name="Fantoni G."/>
            <person name="Fitzgerald M."/>
            <person name="Gogineni E."/>
            <person name="Goldberg J.M."/>
            <person name="Handley G."/>
            <person name="Hu X."/>
            <person name="Huber C."/>
            <person name="Jiao X."/>
            <person name="Jones K."/>
            <person name="Levin J.Z."/>
            <person name="Liu Y."/>
            <person name="Macdonald P."/>
            <person name="Melnikov A."/>
            <person name="Raley C."/>
            <person name="Sassi M."/>
            <person name="Sherman B.T."/>
            <person name="Song X."/>
            <person name="Sykes S."/>
            <person name="Tran B."/>
            <person name="Walsh L."/>
            <person name="Xia Y."/>
            <person name="Yang J."/>
            <person name="Young S."/>
            <person name="Zeng Q."/>
            <person name="Zheng X."/>
            <person name="Stephens R."/>
            <person name="Nusbaum C."/>
            <person name="Birren B.W."/>
            <person name="Azadi P."/>
            <person name="Lempicki R.A."/>
            <person name="Cuomo C.A."/>
            <person name="Kovacs J.A."/>
        </authorList>
    </citation>
    <scope>NUCLEOTIDE SEQUENCE [LARGE SCALE GENOMIC DNA]</scope>
    <source>
        <strain evidence="10">B123</strain>
    </source>
</reference>
<keyword evidence="10" id="KW-1185">Reference proteome</keyword>
<dbReference type="InterPro" id="IPR013766">
    <property type="entry name" value="Thioredoxin_domain"/>
</dbReference>
<dbReference type="PANTHER" id="PTHR45672">
    <property type="entry name" value="PROTEIN DISULFIDE-ISOMERASE C17H9.14C-RELATED"/>
    <property type="match status" value="1"/>
</dbReference>
<dbReference type="STRING" id="1069680.M7P925"/>
<dbReference type="VEuPathDB" id="FungiDB:PNEG_01591"/>
<dbReference type="GO" id="GO:0015035">
    <property type="term" value="F:protein-disulfide reductase activity"/>
    <property type="evidence" value="ECO:0007669"/>
    <property type="project" value="EnsemblFungi"/>
</dbReference>
<comment type="caution">
    <text evidence="9">The sequence shown here is derived from an EMBL/GenBank/DDBJ whole genome shotgun (WGS) entry which is preliminary data.</text>
</comment>
<dbReference type="Gene3D" id="3.40.30.10">
    <property type="entry name" value="Glutaredoxin"/>
    <property type="match status" value="2"/>
</dbReference>
<dbReference type="InterPro" id="IPR036249">
    <property type="entry name" value="Thioredoxin-like_sf"/>
</dbReference>
<comment type="similarity">
    <text evidence="2">Belongs to the protein disulfide isomerase family.</text>
</comment>
<evidence type="ECO:0000256" key="6">
    <source>
        <dbReference type="ARBA" id="ARBA00023284"/>
    </source>
</evidence>
<gene>
    <name evidence="9" type="ORF">PNEG_01591</name>
</gene>
<dbReference type="GeneID" id="19895286"/>
<dbReference type="EC" id="5.3.4.1" evidence="3"/>
<dbReference type="AlphaFoldDB" id="M7P925"/>
<evidence type="ECO:0000313" key="10">
    <source>
        <dbReference type="Proteomes" id="UP000011958"/>
    </source>
</evidence>
<dbReference type="eggNOG" id="KOG0191">
    <property type="taxonomic scope" value="Eukaryota"/>
</dbReference>
<dbReference type="RefSeq" id="XP_007873545.1">
    <property type="nucleotide sequence ID" value="XM_007875354.1"/>
</dbReference>
<dbReference type="Pfam" id="PF00085">
    <property type="entry name" value="Thioredoxin"/>
    <property type="match status" value="2"/>
</dbReference>
<dbReference type="InterPro" id="IPR051063">
    <property type="entry name" value="PDI"/>
</dbReference>
<keyword evidence="6" id="KW-0676">Redox-active center</keyword>
<dbReference type="PROSITE" id="PS51352">
    <property type="entry name" value="THIOREDOXIN_2"/>
    <property type="match status" value="2"/>
</dbReference>
<protein>
    <recommendedName>
        <fullName evidence="3">protein disulfide-isomerase</fullName>
        <ecNumber evidence="3">5.3.4.1</ecNumber>
    </recommendedName>
</protein>
<dbReference type="HOGENOM" id="CLU_038617_1_1_1"/>
<dbReference type="GO" id="GO:0005783">
    <property type="term" value="C:endoplasmic reticulum"/>
    <property type="evidence" value="ECO:0007669"/>
    <property type="project" value="EnsemblFungi"/>
</dbReference>
<evidence type="ECO:0000256" key="5">
    <source>
        <dbReference type="ARBA" id="ARBA00023235"/>
    </source>
</evidence>